<keyword evidence="1" id="KW-1133">Transmembrane helix</keyword>
<name>A0ABV6C9L6_9GAMM</name>
<keyword evidence="1" id="KW-0812">Transmembrane</keyword>
<evidence type="ECO:0000256" key="1">
    <source>
        <dbReference type="SAM" id="Phobius"/>
    </source>
</evidence>
<keyword evidence="1" id="KW-0472">Membrane</keyword>
<comment type="caution">
    <text evidence="2">The sequence shown here is derived from an EMBL/GenBank/DDBJ whole genome shotgun (WGS) entry which is preliminary data.</text>
</comment>
<sequence length="717" mass="81512">MKRAIRITFTLISLVLSGILLIYFLPQSQQVAPWFAKFLSKHNELTINFSHIEHSLSQANTITIHNLAIKSADDENILTAQKMIVSFNSLTDFFTLPTQEFLNLKYLYIENGHINLSKLPSQRVIHIKELQLKNVKYETVINSFKTQFIGLSGKFSDWINNRADWYDKTSEFNLYAVKVVFSRIDDLSKIPSDTNNNLLPSLNSTHALNTIFGDRFNVSNLTLKGRILDKVLFLDILGFDWLDGAISTNGRFSNDLWRIDTLFIDNIQRDFNIDIDMSRLDLLNKKIQIKELTIINSTLSGINWALEDLYFKAKNIDLSNGKITKLNDNTESLIESTANRLLFDDLILNQLNISTEIKKNKWLLNTISTSLLNGFISFSGVIDLQSKHLAIDKMVANDFSFTIQTLPNSLGTLLNFLNPLNDLSIQILQVKNFSLQSTSSKLPWQFRNLTLEGKNIKLKEKSVYQLFNGIFNGSMDRFSIKKIDMNKGLSFTLLSDRQQFYFSNIHSANSNGYINIPKLSISKTSPAKIDLSFLAQGIDSDIFTHWHIPSFNIDSKVSGKTIDIHAHVRGVIPGSSTVNSLLNKTTEILPNFDLPKYLGLSGEIEASNSADFGVNNQRFNIIQQYVDGNIISRSEEHLPSLKSLGDEVKKVPQKEMMHPEKILEISTKAHQEVDFIFELYQSIFSNAIDLKINKLKTAPFFDNIPQDVNEIETIPSE</sequence>
<evidence type="ECO:0000313" key="2">
    <source>
        <dbReference type="EMBL" id="MFC0179660.1"/>
    </source>
</evidence>
<dbReference type="EMBL" id="JBHLXE010000070">
    <property type="protein sequence ID" value="MFC0179660.1"/>
    <property type="molecule type" value="Genomic_DNA"/>
</dbReference>
<evidence type="ECO:0008006" key="4">
    <source>
        <dbReference type="Google" id="ProtNLM"/>
    </source>
</evidence>
<reference evidence="2 3" key="1">
    <citation type="submission" date="2024-09" db="EMBL/GenBank/DDBJ databases">
        <authorList>
            <person name="Sun Q."/>
            <person name="Mori K."/>
        </authorList>
    </citation>
    <scope>NUCLEOTIDE SEQUENCE [LARGE SCALE GENOMIC DNA]</scope>
    <source>
        <strain evidence="2 3">CCM 8545</strain>
    </source>
</reference>
<gene>
    <name evidence="2" type="ORF">ACFFIT_06110</name>
</gene>
<dbReference type="Proteomes" id="UP001589758">
    <property type="component" value="Unassembled WGS sequence"/>
</dbReference>
<keyword evidence="3" id="KW-1185">Reference proteome</keyword>
<organism evidence="2 3">
    <name type="scientific">Thorsellia kenyensis</name>
    <dbReference type="NCBI Taxonomy" id="1549888"/>
    <lineage>
        <taxon>Bacteria</taxon>
        <taxon>Pseudomonadati</taxon>
        <taxon>Pseudomonadota</taxon>
        <taxon>Gammaproteobacteria</taxon>
        <taxon>Enterobacterales</taxon>
        <taxon>Thorselliaceae</taxon>
        <taxon>Thorsellia</taxon>
    </lineage>
</organism>
<protein>
    <recommendedName>
        <fullName evidence="4">AsmA-like C-terminal domain-containing protein</fullName>
    </recommendedName>
</protein>
<proteinExistence type="predicted"/>
<accession>A0ABV6C9L6</accession>
<evidence type="ECO:0000313" key="3">
    <source>
        <dbReference type="Proteomes" id="UP001589758"/>
    </source>
</evidence>
<dbReference type="RefSeq" id="WP_385876763.1">
    <property type="nucleotide sequence ID" value="NZ_JBHLXE010000070.1"/>
</dbReference>
<feature type="transmembrane region" description="Helical" evidence="1">
    <location>
        <begin position="7"/>
        <end position="25"/>
    </location>
</feature>